<evidence type="ECO:0000256" key="3">
    <source>
        <dbReference type="ARBA" id="ARBA00023082"/>
    </source>
</evidence>
<evidence type="ECO:0000259" key="6">
    <source>
        <dbReference type="Pfam" id="PF08281"/>
    </source>
</evidence>
<dbReference type="InterPro" id="IPR036388">
    <property type="entry name" value="WH-like_DNA-bd_sf"/>
</dbReference>
<comment type="similarity">
    <text evidence="1">Belongs to the sigma-70 factor family. ECF subfamily.</text>
</comment>
<dbReference type="InterPro" id="IPR013324">
    <property type="entry name" value="RNA_pol_sigma_r3/r4-like"/>
</dbReference>
<evidence type="ECO:0000313" key="7">
    <source>
        <dbReference type="EMBL" id="MFC7370605.1"/>
    </source>
</evidence>
<dbReference type="Gene3D" id="1.10.10.10">
    <property type="entry name" value="Winged helix-like DNA-binding domain superfamily/Winged helix DNA-binding domain"/>
    <property type="match status" value="1"/>
</dbReference>
<keyword evidence="2" id="KW-0805">Transcription regulation</keyword>
<dbReference type="InterPro" id="IPR007627">
    <property type="entry name" value="RNA_pol_sigma70_r2"/>
</dbReference>
<organism evidence="7 8">
    <name type="scientific">Fictibacillus iocasae</name>
    <dbReference type="NCBI Taxonomy" id="2715437"/>
    <lineage>
        <taxon>Bacteria</taxon>
        <taxon>Bacillati</taxon>
        <taxon>Bacillota</taxon>
        <taxon>Bacilli</taxon>
        <taxon>Bacillales</taxon>
        <taxon>Fictibacillaceae</taxon>
        <taxon>Fictibacillus</taxon>
    </lineage>
</organism>
<accession>A0ABW2NMG7</accession>
<dbReference type="SUPFAM" id="SSF88659">
    <property type="entry name" value="Sigma3 and sigma4 domains of RNA polymerase sigma factors"/>
    <property type="match status" value="1"/>
</dbReference>
<evidence type="ECO:0000256" key="4">
    <source>
        <dbReference type="ARBA" id="ARBA00023163"/>
    </source>
</evidence>
<evidence type="ECO:0000313" key="8">
    <source>
        <dbReference type="Proteomes" id="UP001596549"/>
    </source>
</evidence>
<keyword evidence="4" id="KW-0804">Transcription</keyword>
<dbReference type="PANTHER" id="PTHR43133:SF60">
    <property type="entry name" value="RNA POLYMERASE SIGMA FACTOR SIGV"/>
    <property type="match status" value="1"/>
</dbReference>
<proteinExistence type="inferred from homology"/>
<dbReference type="PANTHER" id="PTHR43133">
    <property type="entry name" value="RNA POLYMERASE ECF-TYPE SIGMA FACTO"/>
    <property type="match status" value="1"/>
</dbReference>
<dbReference type="EMBL" id="JBHTCP010000004">
    <property type="protein sequence ID" value="MFC7370605.1"/>
    <property type="molecule type" value="Genomic_DNA"/>
</dbReference>
<name>A0ABW2NMG7_9BACL</name>
<keyword evidence="3" id="KW-0731">Sigma factor</keyword>
<dbReference type="InterPro" id="IPR013325">
    <property type="entry name" value="RNA_pol_sigma_r2"/>
</dbReference>
<dbReference type="InterPro" id="IPR013249">
    <property type="entry name" value="RNA_pol_sigma70_r4_t2"/>
</dbReference>
<dbReference type="Pfam" id="PF08281">
    <property type="entry name" value="Sigma70_r4_2"/>
    <property type="match status" value="1"/>
</dbReference>
<gene>
    <name evidence="7" type="ORF">ACFQPF_02820</name>
</gene>
<dbReference type="Pfam" id="PF04542">
    <property type="entry name" value="Sigma70_r2"/>
    <property type="match status" value="1"/>
</dbReference>
<dbReference type="CDD" id="cd06171">
    <property type="entry name" value="Sigma70_r4"/>
    <property type="match status" value="1"/>
</dbReference>
<dbReference type="InterPro" id="IPR014284">
    <property type="entry name" value="RNA_pol_sigma-70_dom"/>
</dbReference>
<dbReference type="NCBIfam" id="TIGR02937">
    <property type="entry name" value="sigma70-ECF"/>
    <property type="match status" value="1"/>
</dbReference>
<keyword evidence="8" id="KW-1185">Reference proteome</keyword>
<dbReference type="Proteomes" id="UP001596549">
    <property type="component" value="Unassembled WGS sequence"/>
</dbReference>
<dbReference type="InterPro" id="IPR039425">
    <property type="entry name" value="RNA_pol_sigma-70-like"/>
</dbReference>
<evidence type="ECO:0000256" key="1">
    <source>
        <dbReference type="ARBA" id="ARBA00010641"/>
    </source>
</evidence>
<dbReference type="Gene3D" id="1.10.1740.10">
    <property type="match status" value="1"/>
</dbReference>
<evidence type="ECO:0000259" key="5">
    <source>
        <dbReference type="Pfam" id="PF04542"/>
    </source>
</evidence>
<dbReference type="SUPFAM" id="SSF88946">
    <property type="entry name" value="Sigma2 domain of RNA polymerase sigma factors"/>
    <property type="match status" value="1"/>
</dbReference>
<dbReference type="RefSeq" id="WP_379746210.1">
    <property type="nucleotide sequence ID" value="NZ_JBHTCP010000004.1"/>
</dbReference>
<feature type="domain" description="RNA polymerase sigma factor 70 region 4 type 2" evidence="6">
    <location>
        <begin position="123"/>
        <end position="175"/>
    </location>
</feature>
<protein>
    <submittedName>
        <fullName evidence="7">Sigma-70 family RNA polymerase sigma factor</fullName>
    </submittedName>
</protein>
<sequence>MKNLTSITKPSEAVPIRTDKTELLHLLMDDYGEEIKRLVYAYTKNWTHSEDLTQDIFLCVYKNLDTFQQQSSIKTWIYRIAINKCKDFLRSWHYKKTIISDIILPSEKENSPETVYLHSERKEAVSQLILQLPVKYREVIVLYYFRDLTLEEMTELLGANVNTLKSRLQRAKKRLAFKLQYKGEM</sequence>
<evidence type="ECO:0000256" key="2">
    <source>
        <dbReference type="ARBA" id="ARBA00023015"/>
    </source>
</evidence>
<comment type="caution">
    <text evidence="7">The sequence shown here is derived from an EMBL/GenBank/DDBJ whole genome shotgun (WGS) entry which is preliminary data.</text>
</comment>
<feature type="domain" description="RNA polymerase sigma-70 region 2" evidence="5">
    <location>
        <begin position="27"/>
        <end position="91"/>
    </location>
</feature>
<reference evidence="8" key="1">
    <citation type="journal article" date="2019" name="Int. J. Syst. Evol. Microbiol.">
        <title>The Global Catalogue of Microorganisms (GCM) 10K type strain sequencing project: providing services to taxonomists for standard genome sequencing and annotation.</title>
        <authorList>
            <consortium name="The Broad Institute Genomics Platform"/>
            <consortium name="The Broad Institute Genome Sequencing Center for Infectious Disease"/>
            <person name="Wu L."/>
            <person name="Ma J."/>
        </authorList>
    </citation>
    <scope>NUCLEOTIDE SEQUENCE [LARGE SCALE GENOMIC DNA]</scope>
    <source>
        <strain evidence="8">NBRC 106396</strain>
    </source>
</reference>